<dbReference type="EMBL" id="BORT01000014">
    <property type="protein sequence ID" value="GIO48462.1"/>
    <property type="molecule type" value="Genomic_DNA"/>
</dbReference>
<feature type="transmembrane region" description="Helical" evidence="1">
    <location>
        <begin position="41"/>
        <end position="60"/>
    </location>
</feature>
<proteinExistence type="predicted"/>
<organism evidence="2 3">
    <name type="scientific">Paenibacillus azoreducens</name>
    <dbReference type="NCBI Taxonomy" id="116718"/>
    <lineage>
        <taxon>Bacteria</taxon>
        <taxon>Bacillati</taxon>
        <taxon>Bacillota</taxon>
        <taxon>Bacilli</taxon>
        <taxon>Bacillales</taxon>
        <taxon>Paenibacillaceae</taxon>
        <taxon>Paenibacillus</taxon>
    </lineage>
</organism>
<evidence type="ECO:0000256" key="1">
    <source>
        <dbReference type="SAM" id="Phobius"/>
    </source>
</evidence>
<accession>A0A920CTJ8</accession>
<dbReference type="RefSeq" id="WP_212979122.1">
    <property type="nucleotide sequence ID" value="NZ_AP025343.1"/>
</dbReference>
<comment type="caution">
    <text evidence="2">The sequence shown here is derived from an EMBL/GenBank/DDBJ whole genome shotgun (WGS) entry which is preliminary data.</text>
</comment>
<evidence type="ECO:0000313" key="3">
    <source>
        <dbReference type="Proteomes" id="UP000682811"/>
    </source>
</evidence>
<dbReference type="PROSITE" id="PS51257">
    <property type="entry name" value="PROKAR_LIPOPROTEIN"/>
    <property type="match status" value="1"/>
</dbReference>
<keyword evidence="1" id="KW-0812">Transmembrane</keyword>
<sequence length="347" mass="39135">MTSRKSINWAALLFLGCFCLITLTDSYVARKAPFASDQRVLSYALLIDYVLVIPLMYWLLIVRKKGGGVLKALQIILPCAVLAWFALPASGRELLTDASLPLKLLIAAFEALVIFIEVKIAYGLVKRYREVRLMESSTAEALRISVTKGRNKPSVLASLIVNDLLMVYYLFFSWKRKGVPSQLGVLSFTYHRKSGQILLAAVFTHIIVIEAFAMHLLVANWSAIAAWILTGADIWLLSHLWADSRASALQPLEVRENQLRIRYGMRIQADIPYDCIARVDTALEFHPDKAESKHAVLPVVTPNVRIKLSKQMEVQSLLFLPRKVDTIFLAVDEREDFAGILREKCNF</sequence>
<evidence type="ECO:0008006" key="4">
    <source>
        <dbReference type="Google" id="ProtNLM"/>
    </source>
</evidence>
<feature type="transmembrane region" description="Helical" evidence="1">
    <location>
        <begin position="72"/>
        <end position="90"/>
    </location>
</feature>
<evidence type="ECO:0000313" key="2">
    <source>
        <dbReference type="EMBL" id="GIO48462.1"/>
    </source>
</evidence>
<reference evidence="2 3" key="1">
    <citation type="submission" date="2021-03" db="EMBL/GenBank/DDBJ databases">
        <title>Antimicrobial resistance genes in bacteria isolated from Japanese honey, and their potential for conferring macrolide and lincosamide resistance in the American foulbrood pathogen Paenibacillus larvae.</title>
        <authorList>
            <person name="Okamoto M."/>
            <person name="Kumagai M."/>
            <person name="Kanamori H."/>
            <person name="Takamatsu D."/>
        </authorList>
    </citation>
    <scope>NUCLEOTIDE SEQUENCE [LARGE SCALE GENOMIC DNA]</scope>
    <source>
        <strain evidence="2 3">J34TS1</strain>
    </source>
</reference>
<feature type="transmembrane region" description="Helical" evidence="1">
    <location>
        <begin position="102"/>
        <end position="125"/>
    </location>
</feature>
<dbReference type="AlphaFoldDB" id="A0A920CTJ8"/>
<feature type="transmembrane region" description="Helical" evidence="1">
    <location>
        <begin position="155"/>
        <end position="174"/>
    </location>
</feature>
<gene>
    <name evidence="2" type="ORF">J34TS1_32270</name>
</gene>
<feature type="transmembrane region" description="Helical" evidence="1">
    <location>
        <begin position="194"/>
        <end position="217"/>
    </location>
</feature>
<keyword evidence="3" id="KW-1185">Reference proteome</keyword>
<protein>
    <recommendedName>
        <fullName evidence="4">Beta-carotene 15,15'-monooxygenase</fullName>
    </recommendedName>
</protein>
<name>A0A920CTJ8_9BACL</name>
<dbReference type="Proteomes" id="UP000682811">
    <property type="component" value="Unassembled WGS sequence"/>
</dbReference>
<keyword evidence="1" id="KW-0472">Membrane</keyword>
<keyword evidence="1" id="KW-1133">Transmembrane helix</keyword>